<keyword evidence="7" id="KW-1185">Reference proteome</keyword>
<keyword evidence="4" id="KW-1133">Transmembrane helix</keyword>
<dbReference type="PANTHER" id="PTHR43280">
    <property type="entry name" value="ARAC-FAMILY TRANSCRIPTIONAL REGULATOR"/>
    <property type="match status" value="1"/>
</dbReference>
<feature type="transmembrane region" description="Helical" evidence="4">
    <location>
        <begin position="109"/>
        <end position="130"/>
    </location>
</feature>
<dbReference type="SMART" id="SM00342">
    <property type="entry name" value="HTH_ARAC"/>
    <property type="match status" value="1"/>
</dbReference>
<keyword evidence="2" id="KW-0238">DNA-binding</keyword>
<reference evidence="6 7" key="1">
    <citation type="submission" date="2019-05" db="EMBL/GenBank/DDBJ databases">
        <title>Flagellimonas sp. AsT0115, sp. nov., isolated from a marine red algae, Asparagopsis taxiformis.</title>
        <authorList>
            <person name="Kim J."/>
            <person name="Jeong S.E."/>
            <person name="Jeon C.O."/>
        </authorList>
    </citation>
    <scope>NUCLEOTIDE SEQUENCE [LARGE SCALE GENOMIC DNA]</scope>
    <source>
        <strain evidence="6 7">AsT0115</strain>
    </source>
</reference>
<evidence type="ECO:0000259" key="5">
    <source>
        <dbReference type="PROSITE" id="PS01124"/>
    </source>
</evidence>
<feature type="transmembrane region" description="Helical" evidence="4">
    <location>
        <begin position="154"/>
        <end position="174"/>
    </location>
</feature>
<dbReference type="PROSITE" id="PS00041">
    <property type="entry name" value="HTH_ARAC_FAMILY_1"/>
    <property type="match status" value="1"/>
</dbReference>
<evidence type="ECO:0000313" key="7">
    <source>
        <dbReference type="Proteomes" id="UP000751614"/>
    </source>
</evidence>
<feature type="transmembrane region" description="Helical" evidence="4">
    <location>
        <begin position="180"/>
        <end position="199"/>
    </location>
</feature>
<name>A0ABY2WP69_9FLAO</name>
<keyword evidence="4" id="KW-0472">Membrane</keyword>
<evidence type="ECO:0000256" key="2">
    <source>
        <dbReference type="ARBA" id="ARBA00023125"/>
    </source>
</evidence>
<feature type="transmembrane region" description="Helical" evidence="4">
    <location>
        <begin position="46"/>
        <end position="66"/>
    </location>
</feature>
<dbReference type="PROSITE" id="PS01124">
    <property type="entry name" value="HTH_ARAC_FAMILY_2"/>
    <property type="match status" value="1"/>
</dbReference>
<keyword evidence="4" id="KW-0812">Transmembrane</keyword>
<comment type="caution">
    <text evidence="6">The sequence shown here is derived from an EMBL/GenBank/DDBJ whole genome shotgun (WGS) entry which is preliminary data.</text>
</comment>
<evidence type="ECO:0000256" key="3">
    <source>
        <dbReference type="ARBA" id="ARBA00023163"/>
    </source>
</evidence>
<feature type="transmembrane region" description="Helical" evidence="4">
    <location>
        <begin position="78"/>
        <end position="97"/>
    </location>
</feature>
<evidence type="ECO:0000256" key="4">
    <source>
        <dbReference type="SAM" id="Phobius"/>
    </source>
</evidence>
<protein>
    <submittedName>
        <fullName evidence="6">Helix-turn-helix domain-containing protein</fullName>
    </submittedName>
</protein>
<dbReference type="InterPro" id="IPR018062">
    <property type="entry name" value="HTH_AraC-typ_CS"/>
</dbReference>
<proteinExistence type="predicted"/>
<dbReference type="Pfam" id="PF12833">
    <property type="entry name" value="HTH_18"/>
    <property type="match status" value="1"/>
</dbReference>
<dbReference type="RefSeq" id="WP_161991909.1">
    <property type="nucleotide sequence ID" value="NZ_VCNI01000001.1"/>
</dbReference>
<sequence>MFALYLLFFKKKRTLPNSLLALILMLMAFRIGKSVLLYFGNDLEPAFIFAGLAFLLGIGPMLRWYVNGMTSSGFTLPKFYALELIPFALVFLASFFVNKAWFETNNKEVIIIFGSVLIFIYLHFAFYIFISSRGYKKMIKNHPKELRTKSQKAIFSWLGMLLIGLVIIWISYVLNIVEDAVPYIVGPIMYSMVVYFLSYKAFRLKVTDMDGNAFKRNNDLDLFHLLTRHLVDNKLYLESDISLSSLSKLVNVSTQKTSEVINQHARQNFNDFVNFYRIQEAKKLLGDKDNENFTISSIAFDSGFSSLSSFNSAFKKFEGLTPSAFRKTHSA</sequence>
<feature type="domain" description="HTH araC/xylS-type" evidence="5">
    <location>
        <begin position="220"/>
        <end position="328"/>
    </location>
</feature>
<dbReference type="Proteomes" id="UP000751614">
    <property type="component" value="Unassembled WGS sequence"/>
</dbReference>
<gene>
    <name evidence="6" type="ORF">FGG15_03040</name>
</gene>
<feature type="transmembrane region" description="Helical" evidence="4">
    <location>
        <begin position="20"/>
        <end position="40"/>
    </location>
</feature>
<dbReference type="PANTHER" id="PTHR43280:SF29">
    <property type="entry name" value="ARAC-FAMILY TRANSCRIPTIONAL REGULATOR"/>
    <property type="match status" value="1"/>
</dbReference>
<dbReference type="SUPFAM" id="SSF46689">
    <property type="entry name" value="Homeodomain-like"/>
    <property type="match status" value="1"/>
</dbReference>
<dbReference type="InterPro" id="IPR009057">
    <property type="entry name" value="Homeodomain-like_sf"/>
</dbReference>
<evidence type="ECO:0000313" key="6">
    <source>
        <dbReference type="EMBL" id="TMU56530.1"/>
    </source>
</evidence>
<dbReference type="PRINTS" id="PR00032">
    <property type="entry name" value="HTHARAC"/>
</dbReference>
<keyword evidence="3" id="KW-0804">Transcription</keyword>
<accession>A0ABY2WP69</accession>
<dbReference type="EMBL" id="VCNI01000001">
    <property type="protein sequence ID" value="TMU56530.1"/>
    <property type="molecule type" value="Genomic_DNA"/>
</dbReference>
<dbReference type="Gene3D" id="1.10.10.60">
    <property type="entry name" value="Homeodomain-like"/>
    <property type="match status" value="2"/>
</dbReference>
<dbReference type="InterPro" id="IPR018060">
    <property type="entry name" value="HTH_AraC"/>
</dbReference>
<dbReference type="InterPro" id="IPR020449">
    <property type="entry name" value="Tscrpt_reg_AraC-type_HTH"/>
</dbReference>
<organism evidence="6 7">
    <name type="scientific">Flagellimonas algicola</name>
    <dbReference type="NCBI Taxonomy" id="2583815"/>
    <lineage>
        <taxon>Bacteria</taxon>
        <taxon>Pseudomonadati</taxon>
        <taxon>Bacteroidota</taxon>
        <taxon>Flavobacteriia</taxon>
        <taxon>Flavobacteriales</taxon>
        <taxon>Flavobacteriaceae</taxon>
        <taxon>Flagellimonas</taxon>
    </lineage>
</organism>
<keyword evidence="1" id="KW-0805">Transcription regulation</keyword>
<evidence type="ECO:0000256" key="1">
    <source>
        <dbReference type="ARBA" id="ARBA00023015"/>
    </source>
</evidence>